<dbReference type="AlphaFoldDB" id="A0A9Q0H7S6"/>
<evidence type="ECO:0000313" key="5">
    <source>
        <dbReference type="Proteomes" id="UP001141806"/>
    </source>
</evidence>
<dbReference type="InterPro" id="IPR002885">
    <property type="entry name" value="PPR_rpt"/>
</dbReference>
<dbReference type="Proteomes" id="UP001141806">
    <property type="component" value="Unassembled WGS sequence"/>
</dbReference>
<reference evidence="4" key="1">
    <citation type="journal article" date="2023" name="Plant J.">
        <title>The genome of the king protea, Protea cynaroides.</title>
        <authorList>
            <person name="Chang J."/>
            <person name="Duong T.A."/>
            <person name="Schoeman C."/>
            <person name="Ma X."/>
            <person name="Roodt D."/>
            <person name="Barker N."/>
            <person name="Li Z."/>
            <person name="Van de Peer Y."/>
            <person name="Mizrachi E."/>
        </authorList>
    </citation>
    <scope>NUCLEOTIDE SEQUENCE</scope>
    <source>
        <tissue evidence="4">Young leaves</tissue>
    </source>
</reference>
<proteinExistence type="predicted"/>
<evidence type="ECO:0000259" key="3">
    <source>
        <dbReference type="Pfam" id="PF14432"/>
    </source>
</evidence>
<feature type="repeat" description="PPR" evidence="2">
    <location>
        <begin position="318"/>
        <end position="348"/>
    </location>
</feature>
<dbReference type="GO" id="GO:0009451">
    <property type="term" value="P:RNA modification"/>
    <property type="evidence" value="ECO:0007669"/>
    <property type="project" value="InterPro"/>
</dbReference>
<dbReference type="PROSITE" id="PS51375">
    <property type="entry name" value="PPR"/>
    <property type="match status" value="4"/>
</dbReference>
<dbReference type="PANTHER" id="PTHR47926:SF436">
    <property type="entry name" value="PENTATRICOPEPTIDE REPEAT-CONTAINING PROTEIN ELI1, CHLOROPLASTIC-LIKE ISOFORM X2"/>
    <property type="match status" value="1"/>
</dbReference>
<dbReference type="FunFam" id="1.25.40.10:FF:000184">
    <property type="entry name" value="Pentatricopeptide repeat-containing protein, chloroplastic"/>
    <property type="match status" value="1"/>
</dbReference>
<organism evidence="4 5">
    <name type="scientific">Protea cynaroides</name>
    <dbReference type="NCBI Taxonomy" id="273540"/>
    <lineage>
        <taxon>Eukaryota</taxon>
        <taxon>Viridiplantae</taxon>
        <taxon>Streptophyta</taxon>
        <taxon>Embryophyta</taxon>
        <taxon>Tracheophyta</taxon>
        <taxon>Spermatophyta</taxon>
        <taxon>Magnoliopsida</taxon>
        <taxon>Proteales</taxon>
        <taxon>Proteaceae</taxon>
        <taxon>Protea</taxon>
    </lineage>
</organism>
<dbReference type="InterPro" id="IPR032867">
    <property type="entry name" value="DYW_dom"/>
</dbReference>
<dbReference type="Pfam" id="PF01535">
    <property type="entry name" value="PPR"/>
    <property type="match status" value="4"/>
</dbReference>
<keyword evidence="1" id="KW-0677">Repeat</keyword>
<feature type="repeat" description="PPR" evidence="2">
    <location>
        <begin position="153"/>
        <end position="187"/>
    </location>
</feature>
<dbReference type="EMBL" id="JAMYWD010000009">
    <property type="protein sequence ID" value="KAJ4961491.1"/>
    <property type="molecule type" value="Genomic_DNA"/>
</dbReference>
<sequence length="633" mass="70364">MRWPADLVCASLSPTSYRSLLRACARRASLEEGQKLHATLLKNGLANPPDSFIHNALLHMYAACGCSSSARLSFDQIPCTHRDTVDWTILMGCYGRHGHPRHALLLFHAMRIEGVRPDEVTLLCLFNACSRLGDIVVGAQGHLCVIKTGLPFTVTASNAAMDMYVKCGRMGDARRVFEEMTERTVVSWTVILSGALKWEGLENGSRVFDEMPERNEVAWTVMIAGYLERGFPKETSVLIGKMLSSSCSMLNHVTLCSILSACSLSGDLTVGRWVHSYVVKTMGNDLHLMVATSLVDMYAKCGRINSASQVFERMPFRNVVAWNAMLSGLAMHGRGEATLSLFSRMVSEAQPDDISFVSILSACSHSGLVNQGCQYFHDLGPVYGIEPKVEHYACMVDLLGRAGRLEDALILVREMPIPPNEVVLGSLLASCSLHGKLQLGEHLLQELIQIDPFNVDYHVLLSNMYTMAGRCNKADFLRQVLKKRGIRKVPGISSIHVNGQVHQFSAGDKLHPQTQEIYVMLDAMIRQLRLAGYVPNTGSQTFSVSKSQINNADEQEEKEQALFSHSEKLAISFGLISTRPGMTLYVFKNLRICQDCHAAIKLISSIYNRKIIVRDRFRFHSFKQGSCSCSDYW</sequence>
<dbReference type="Gene3D" id="1.25.40.10">
    <property type="entry name" value="Tetratricopeptide repeat domain"/>
    <property type="match status" value="4"/>
</dbReference>
<dbReference type="NCBIfam" id="TIGR00756">
    <property type="entry name" value="PPR"/>
    <property type="match status" value="3"/>
</dbReference>
<protein>
    <recommendedName>
        <fullName evidence="3">DYW domain-containing protein</fullName>
    </recommendedName>
</protein>
<accession>A0A9Q0H7S6</accession>
<gene>
    <name evidence="4" type="ORF">NE237_021401</name>
</gene>
<dbReference type="GO" id="GO:0008270">
    <property type="term" value="F:zinc ion binding"/>
    <property type="evidence" value="ECO:0007669"/>
    <property type="project" value="InterPro"/>
</dbReference>
<dbReference type="GO" id="GO:0003723">
    <property type="term" value="F:RNA binding"/>
    <property type="evidence" value="ECO:0007669"/>
    <property type="project" value="InterPro"/>
</dbReference>
<feature type="repeat" description="PPR" evidence="2">
    <location>
        <begin position="13"/>
        <end position="47"/>
    </location>
</feature>
<evidence type="ECO:0000256" key="1">
    <source>
        <dbReference type="ARBA" id="ARBA00022737"/>
    </source>
</evidence>
<dbReference type="Pfam" id="PF20431">
    <property type="entry name" value="E_motif"/>
    <property type="match status" value="1"/>
</dbReference>
<dbReference type="InterPro" id="IPR046960">
    <property type="entry name" value="PPR_At4g14850-like_plant"/>
</dbReference>
<dbReference type="Pfam" id="PF13041">
    <property type="entry name" value="PPR_2"/>
    <property type="match status" value="2"/>
</dbReference>
<dbReference type="Pfam" id="PF14432">
    <property type="entry name" value="DYW_deaminase"/>
    <property type="match status" value="1"/>
</dbReference>
<comment type="caution">
    <text evidence="4">The sequence shown here is derived from an EMBL/GenBank/DDBJ whole genome shotgun (WGS) entry which is preliminary data.</text>
</comment>
<feature type="repeat" description="PPR" evidence="2">
    <location>
        <begin position="83"/>
        <end position="117"/>
    </location>
</feature>
<dbReference type="OrthoDB" id="1688675at2759"/>
<evidence type="ECO:0000313" key="4">
    <source>
        <dbReference type="EMBL" id="KAJ4961491.1"/>
    </source>
</evidence>
<feature type="domain" description="DYW" evidence="3">
    <location>
        <begin position="553"/>
        <end position="633"/>
    </location>
</feature>
<dbReference type="PANTHER" id="PTHR47926">
    <property type="entry name" value="PENTATRICOPEPTIDE REPEAT-CONTAINING PROTEIN"/>
    <property type="match status" value="1"/>
</dbReference>
<keyword evidence="5" id="KW-1185">Reference proteome</keyword>
<dbReference type="InterPro" id="IPR011990">
    <property type="entry name" value="TPR-like_helical_dom_sf"/>
</dbReference>
<dbReference type="InterPro" id="IPR046848">
    <property type="entry name" value="E_motif"/>
</dbReference>
<name>A0A9Q0H7S6_9MAGN</name>
<evidence type="ECO:0000256" key="2">
    <source>
        <dbReference type="PROSITE-ProRule" id="PRU00708"/>
    </source>
</evidence>